<name>A0A316V1G5_9BASI</name>
<organism evidence="2 3">
    <name type="scientific">Meira miltonrushii</name>
    <dbReference type="NCBI Taxonomy" id="1280837"/>
    <lineage>
        <taxon>Eukaryota</taxon>
        <taxon>Fungi</taxon>
        <taxon>Dikarya</taxon>
        <taxon>Basidiomycota</taxon>
        <taxon>Ustilaginomycotina</taxon>
        <taxon>Exobasidiomycetes</taxon>
        <taxon>Exobasidiales</taxon>
        <taxon>Brachybasidiaceae</taxon>
        <taxon>Meira</taxon>
    </lineage>
</organism>
<evidence type="ECO:0000313" key="2">
    <source>
        <dbReference type="EMBL" id="PWN31397.1"/>
    </source>
</evidence>
<dbReference type="RefSeq" id="XP_025351699.1">
    <property type="nucleotide sequence ID" value="XM_025503117.1"/>
</dbReference>
<dbReference type="Proteomes" id="UP000245771">
    <property type="component" value="Unassembled WGS sequence"/>
</dbReference>
<dbReference type="PANTHER" id="PTHR12110">
    <property type="entry name" value="HYDROXYPYRUVATE ISOMERASE"/>
    <property type="match status" value="1"/>
</dbReference>
<dbReference type="EMBL" id="KZ819609">
    <property type="protein sequence ID" value="PWN31397.1"/>
    <property type="molecule type" value="Genomic_DNA"/>
</dbReference>
<dbReference type="AlphaFoldDB" id="A0A316V1G5"/>
<dbReference type="STRING" id="1280837.A0A316V1G5"/>
<keyword evidence="3" id="KW-1185">Reference proteome</keyword>
<keyword evidence="2" id="KW-0413">Isomerase</keyword>
<dbReference type="InParanoid" id="A0A316V1G5"/>
<gene>
    <name evidence="2" type="ORF">FA14DRAFT_95243</name>
</gene>
<accession>A0A316V1G5</accession>
<reference evidence="2 3" key="1">
    <citation type="journal article" date="2018" name="Mol. Biol. Evol.">
        <title>Broad Genomic Sampling Reveals a Smut Pathogenic Ancestry of the Fungal Clade Ustilaginomycotina.</title>
        <authorList>
            <person name="Kijpornyongpan T."/>
            <person name="Mondo S.J."/>
            <person name="Barry K."/>
            <person name="Sandor L."/>
            <person name="Lee J."/>
            <person name="Lipzen A."/>
            <person name="Pangilinan J."/>
            <person name="LaButti K."/>
            <person name="Hainaut M."/>
            <person name="Henrissat B."/>
            <person name="Grigoriev I.V."/>
            <person name="Spatafora J.W."/>
            <person name="Aime M.C."/>
        </authorList>
    </citation>
    <scope>NUCLEOTIDE SEQUENCE [LARGE SCALE GENOMIC DNA]</scope>
    <source>
        <strain evidence="2 3">MCA 3882</strain>
    </source>
</reference>
<dbReference type="SUPFAM" id="SSF51658">
    <property type="entry name" value="Xylose isomerase-like"/>
    <property type="match status" value="1"/>
</dbReference>
<dbReference type="GO" id="GO:0016853">
    <property type="term" value="F:isomerase activity"/>
    <property type="evidence" value="ECO:0007669"/>
    <property type="project" value="UniProtKB-KW"/>
</dbReference>
<proteinExistence type="predicted"/>
<dbReference type="Pfam" id="PF01261">
    <property type="entry name" value="AP_endonuc_2"/>
    <property type="match status" value="1"/>
</dbReference>
<evidence type="ECO:0000313" key="3">
    <source>
        <dbReference type="Proteomes" id="UP000245771"/>
    </source>
</evidence>
<protein>
    <submittedName>
        <fullName evidence="2">Xylose isomerase-like protein</fullName>
    </submittedName>
</protein>
<dbReference type="GeneID" id="37024898"/>
<evidence type="ECO:0000259" key="1">
    <source>
        <dbReference type="Pfam" id="PF01261"/>
    </source>
</evidence>
<dbReference type="InterPro" id="IPR050312">
    <property type="entry name" value="IolE/XylAMocC-like"/>
</dbReference>
<dbReference type="OrthoDB" id="4214675at2759"/>
<dbReference type="PANTHER" id="PTHR12110:SF21">
    <property type="entry name" value="XYLOSE ISOMERASE-LIKE TIM BARREL DOMAIN-CONTAINING PROTEIN"/>
    <property type="match status" value="1"/>
</dbReference>
<dbReference type="Gene3D" id="3.20.20.150">
    <property type="entry name" value="Divalent-metal-dependent TIM barrel enzymes"/>
    <property type="match status" value="1"/>
</dbReference>
<feature type="domain" description="Xylose isomerase-like TIM barrel" evidence="1">
    <location>
        <begin position="18"/>
        <end position="241"/>
    </location>
</feature>
<sequence length="302" mass="33882">MHLCTHTWMRPESLEETLARASKYGYTSIELAGEPEKYPIEQTLASLKKYGMQCWGTVTIMRAERDLLTPDPVQRANTIAYQKQIVQMSADLGGKIVTITPSIGGKIKPSASVEEEWKWAVESIKEVCKFAQTKSIKIAIEPINRFETYFINRVDEAIALVEAIQENNCGIAIDTFHLNIEETNMFEAIEKCGKYLFDVHLGDNNRSAPGDGRLDWKKIITALKDVGYTGALAMEACPPIDRTPSSRWTEMGGQLERSPISVSDEELQFLQEHASGVLSETSYTHIVKRTAETILPLIQESH</sequence>
<dbReference type="InterPro" id="IPR013022">
    <property type="entry name" value="Xyl_isomerase-like_TIM-brl"/>
</dbReference>
<dbReference type="InterPro" id="IPR036237">
    <property type="entry name" value="Xyl_isomerase-like_sf"/>
</dbReference>